<proteinExistence type="predicted"/>
<comment type="caution">
    <text evidence="1">The sequence shown here is derived from an EMBL/GenBank/DDBJ whole genome shotgun (WGS) entry which is preliminary data.</text>
</comment>
<protein>
    <submittedName>
        <fullName evidence="1">Uncharacterized protein</fullName>
    </submittedName>
</protein>
<organism evidence="1 2">
    <name type="scientific">Trifolium medium</name>
    <dbReference type="NCBI Taxonomy" id="97028"/>
    <lineage>
        <taxon>Eukaryota</taxon>
        <taxon>Viridiplantae</taxon>
        <taxon>Streptophyta</taxon>
        <taxon>Embryophyta</taxon>
        <taxon>Tracheophyta</taxon>
        <taxon>Spermatophyta</taxon>
        <taxon>Magnoliopsida</taxon>
        <taxon>eudicotyledons</taxon>
        <taxon>Gunneridae</taxon>
        <taxon>Pentapetalae</taxon>
        <taxon>rosids</taxon>
        <taxon>fabids</taxon>
        <taxon>Fabales</taxon>
        <taxon>Fabaceae</taxon>
        <taxon>Papilionoideae</taxon>
        <taxon>50 kb inversion clade</taxon>
        <taxon>NPAAA clade</taxon>
        <taxon>Hologalegina</taxon>
        <taxon>IRL clade</taxon>
        <taxon>Trifolieae</taxon>
        <taxon>Trifolium</taxon>
    </lineage>
</organism>
<evidence type="ECO:0000313" key="2">
    <source>
        <dbReference type="Proteomes" id="UP000265520"/>
    </source>
</evidence>
<reference evidence="1 2" key="1">
    <citation type="journal article" date="2018" name="Front. Plant Sci.">
        <title>Red Clover (Trifolium pratense) and Zigzag Clover (T. medium) - A Picture of Genomic Similarities and Differences.</title>
        <authorList>
            <person name="Dluhosova J."/>
            <person name="Istvanek J."/>
            <person name="Nedelnik J."/>
            <person name="Repkova J."/>
        </authorList>
    </citation>
    <scope>NUCLEOTIDE SEQUENCE [LARGE SCALE GENOMIC DNA]</scope>
    <source>
        <strain evidence="2">cv. 10/8</strain>
        <tissue evidence="1">Leaf</tissue>
    </source>
</reference>
<dbReference type="Proteomes" id="UP000265520">
    <property type="component" value="Unassembled WGS sequence"/>
</dbReference>
<evidence type="ECO:0000313" key="1">
    <source>
        <dbReference type="EMBL" id="MCI75365.1"/>
    </source>
</evidence>
<accession>A0A392UUA0</accession>
<keyword evidence="2" id="KW-1185">Reference proteome</keyword>
<feature type="non-terminal residue" evidence="1">
    <location>
        <position position="1"/>
    </location>
</feature>
<dbReference type="EMBL" id="LXQA010881216">
    <property type="protein sequence ID" value="MCI75365.1"/>
    <property type="molecule type" value="Genomic_DNA"/>
</dbReference>
<name>A0A392UUA0_9FABA</name>
<sequence length="54" mass="5343">GGRNVFLRVGGRRGGVGVAETVVGMGGEDVGGVSGFTSQLPFAGSVSRYVAMIA</sequence>
<dbReference type="AlphaFoldDB" id="A0A392UUA0"/>